<dbReference type="Proteomes" id="UP001501095">
    <property type="component" value="Unassembled WGS sequence"/>
</dbReference>
<sequence>MRYCSRPIVDRGTRMAAAPKQTRGSAVTIPAEASRNACPAPSAAKVASPRALSHTRKPSAGRNWMAVSAASDSTPPRFTFFFTSPYVAKEKARQREIHGSRP</sequence>
<evidence type="ECO:0000313" key="3">
    <source>
        <dbReference type="Proteomes" id="UP001501095"/>
    </source>
</evidence>
<feature type="region of interest" description="Disordered" evidence="1">
    <location>
        <begin position="35"/>
        <end position="60"/>
    </location>
</feature>
<organism evidence="2 3">
    <name type="scientific">Streptomyces levis</name>
    <dbReference type="NCBI Taxonomy" id="285566"/>
    <lineage>
        <taxon>Bacteria</taxon>
        <taxon>Bacillati</taxon>
        <taxon>Actinomycetota</taxon>
        <taxon>Actinomycetes</taxon>
        <taxon>Kitasatosporales</taxon>
        <taxon>Streptomycetaceae</taxon>
        <taxon>Streptomyces</taxon>
    </lineage>
</organism>
<evidence type="ECO:0000313" key="2">
    <source>
        <dbReference type="EMBL" id="GAA2545574.1"/>
    </source>
</evidence>
<gene>
    <name evidence="2" type="ORF">GCM10010423_51320</name>
</gene>
<reference evidence="2 3" key="1">
    <citation type="journal article" date="2019" name="Int. J. Syst. Evol. Microbiol.">
        <title>The Global Catalogue of Microorganisms (GCM) 10K type strain sequencing project: providing services to taxonomists for standard genome sequencing and annotation.</title>
        <authorList>
            <consortium name="The Broad Institute Genomics Platform"/>
            <consortium name="The Broad Institute Genome Sequencing Center for Infectious Disease"/>
            <person name="Wu L."/>
            <person name="Ma J."/>
        </authorList>
    </citation>
    <scope>NUCLEOTIDE SEQUENCE [LARGE SCALE GENOMIC DNA]</scope>
    <source>
        <strain evidence="2 3">JCM 6924</strain>
    </source>
</reference>
<proteinExistence type="predicted"/>
<protein>
    <submittedName>
        <fullName evidence="2">Uncharacterized protein</fullName>
    </submittedName>
</protein>
<name>A0ABN3NXY3_9ACTN</name>
<keyword evidence="3" id="KW-1185">Reference proteome</keyword>
<dbReference type="EMBL" id="BAAATM010000016">
    <property type="protein sequence ID" value="GAA2545574.1"/>
    <property type="molecule type" value="Genomic_DNA"/>
</dbReference>
<accession>A0ABN3NXY3</accession>
<evidence type="ECO:0000256" key="1">
    <source>
        <dbReference type="SAM" id="MobiDB-lite"/>
    </source>
</evidence>
<comment type="caution">
    <text evidence="2">The sequence shown here is derived from an EMBL/GenBank/DDBJ whole genome shotgun (WGS) entry which is preliminary data.</text>
</comment>